<dbReference type="EMBL" id="JAABOE010000073">
    <property type="protein sequence ID" value="KAF3170642.1"/>
    <property type="molecule type" value="Genomic_DNA"/>
</dbReference>
<feature type="compositionally biased region" description="Polar residues" evidence="2">
    <location>
        <begin position="68"/>
        <end position="82"/>
    </location>
</feature>
<gene>
    <name evidence="3" type="ORF">TWF788_010106</name>
</gene>
<sequence>MYINRYILKMAETSSAPSATVKKIAPMRSPKVVLSGSKPAPGPVFTFDFKAPSDTFYWEATKIPSKAPPNNANTSRPNQPAMDSTGKPHTRTAAIPPWKATENLPSISPPSEFRIDLLTANLQYLNKTYETCQSAHNWTLAHQCLLKMVKIMKRQSLNALFPNNAARTKGDTPAFSTTLDELEIKLFLSHLRLGEYEEAWGMLPAIKFSSKSNPEGWRKAYEEILTTAGWLSRALETEAKISEAPSAEHQNQRSLFYQIKLGCGKAIDATIDGGVDMYGRPAKYQLYAIMAIIEHANQNQDAAVFWKTLIIVDDVDIEKDLASFPLLAKWIEKYNTIQDATFLNQAEEARQNLASEVKGNVDSQPEGRRFEFSDGTTFSELKEQLAWNLNEIKAILKQGLQDLRTERHEIEELKNEIKELKEEWETDIDMLRDEVDELRDEFGDRLLEELEEGLDPELSVGLRLESVRIANGRITEMNKAVKEKLNKLEAELTAPKPLEGSSRADIEQLGLD</sequence>
<evidence type="ECO:0000256" key="2">
    <source>
        <dbReference type="SAM" id="MobiDB-lite"/>
    </source>
</evidence>
<evidence type="ECO:0000313" key="4">
    <source>
        <dbReference type="Proteomes" id="UP000479691"/>
    </source>
</evidence>
<evidence type="ECO:0000256" key="1">
    <source>
        <dbReference type="SAM" id="Coils"/>
    </source>
</evidence>
<dbReference type="Proteomes" id="UP000479691">
    <property type="component" value="Unassembled WGS sequence"/>
</dbReference>
<reference evidence="3 4" key="1">
    <citation type="submission" date="2019-06" db="EMBL/GenBank/DDBJ databases">
        <authorList>
            <person name="Palmer J.M."/>
        </authorList>
    </citation>
    <scope>NUCLEOTIDE SEQUENCE [LARGE SCALE GENOMIC DNA]</scope>
    <source>
        <strain evidence="3 4">TWF788</strain>
    </source>
</reference>
<feature type="region of interest" description="Disordered" evidence="2">
    <location>
        <begin position="62"/>
        <end position="95"/>
    </location>
</feature>
<keyword evidence="1" id="KW-0175">Coiled coil</keyword>
<feature type="region of interest" description="Disordered" evidence="2">
    <location>
        <begin position="491"/>
        <end position="512"/>
    </location>
</feature>
<comment type="caution">
    <text evidence="3">The sequence shown here is derived from an EMBL/GenBank/DDBJ whole genome shotgun (WGS) entry which is preliminary data.</text>
</comment>
<dbReference type="AlphaFoldDB" id="A0A7C8KF14"/>
<accession>A0A7C8KF14</accession>
<organism evidence="3 4">
    <name type="scientific">Orbilia oligospora</name>
    <name type="common">Nematode-trapping fungus</name>
    <name type="synonym">Arthrobotrys oligospora</name>
    <dbReference type="NCBI Taxonomy" id="2813651"/>
    <lineage>
        <taxon>Eukaryota</taxon>
        <taxon>Fungi</taxon>
        <taxon>Dikarya</taxon>
        <taxon>Ascomycota</taxon>
        <taxon>Pezizomycotina</taxon>
        <taxon>Orbiliomycetes</taxon>
        <taxon>Orbiliales</taxon>
        <taxon>Orbiliaceae</taxon>
        <taxon>Orbilia</taxon>
    </lineage>
</organism>
<name>A0A7C8KF14_ORBOL</name>
<feature type="coiled-coil region" evidence="1">
    <location>
        <begin position="393"/>
        <end position="441"/>
    </location>
</feature>
<dbReference type="Gene3D" id="1.20.58.130">
    <property type="match status" value="1"/>
</dbReference>
<proteinExistence type="predicted"/>
<evidence type="ECO:0000313" key="3">
    <source>
        <dbReference type="EMBL" id="KAF3170642.1"/>
    </source>
</evidence>
<protein>
    <submittedName>
        <fullName evidence="3">Uncharacterized protein</fullName>
    </submittedName>
</protein>